<dbReference type="GO" id="GO:0051301">
    <property type="term" value="P:cell division"/>
    <property type="evidence" value="ECO:0007669"/>
    <property type="project" value="UniProtKB-KW"/>
</dbReference>
<comment type="similarity">
    <text evidence="2">Belongs to the mis12 family.</text>
</comment>
<evidence type="ECO:0000256" key="5">
    <source>
        <dbReference type="ARBA" id="ARBA00022776"/>
    </source>
</evidence>
<evidence type="ECO:0000256" key="8">
    <source>
        <dbReference type="ARBA" id="ARBA00023306"/>
    </source>
</evidence>
<evidence type="ECO:0000256" key="3">
    <source>
        <dbReference type="ARBA" id="ARBA00022454"/>
    </source>
</evidence>
<dbReference type="EMBL" id="CP014502">
    <property type="protein sequence ID" value="ANB14026.1"/>
    <property type="molecule type" value="Genomic_DNA"/>
</dbReference>
<name>A0A167EFT2_9ASCO</name>
<evidence type="ECO:0000313" key="11">
    <source>
        <dbReference type="EMBL" id="ANB14026.1"/>
    </source>
</evidence>
<dbReference type="PANTHER" id="PTHR14527:SF2">
    <property type="entry name" value="PROTEIN MIS12 HOMOLOG"/>
    <property type="match status" value="1"/>
</dbReference>
<protein>
    <submittedName>
        <fullName evidence="11">MIND complex subunit MTW1</fullName>
    </submittedName>
</protein>
<comment type="subcellular location">
    <subcellularLocation>
        <location evidence="1">Chromosome</location>
        <location evidence="1">Centromere</location>
        <location evidence="1">Kinetochore</location>
    </subcellularLocation>
</comment>
<dbReference type="GeneID" id="30037173"/>
<proteinExistence type="inferred from homology"/>
<dbReference type="AlphaFoldDB" id="A0A167EFT2"/>
<keyword evidence="9" id="KW-0137">Centromere</keyword>
<keyword evidence="4" id="KW-0132">Cell division</keyword>
<dbReference type="InterPro" id="IPR008685">
    <property type="entry name" value="Centromere_Mis12"/>
</dbReference>
<dbReference type="GO" id="GO:0051382">
    <property type="term" value="P:kinetochore assembly"/>
    <property type="evidence" value="ECO:0007669"/>
    <property type="project" value="TreeGrafter"/>
</dbReference>
<keyword evidence="7 10" id="KW-0175">Coiled coil</keyword>
<keyword evidence="8" id="KW-0131">Cell cycle</keyword>
<evidence type="ECO:0000313" key="12">
    <source>
        <dbReference type="Proteomes" id="UP000189580"/>
    </source>
</evidence>
<evidence type="ECO:0000256" key="9">
    <source>
        <dbReference type="ARBA" id="ARBA00023328"/>
    </source>
</evidence>
<sequence length="272" mass="30940">MSLFSQSTGILTEHLGYVPIALIDELINAVNDILYKCTLAIEEFLQKRYGPRSNSSKKVSDQDIQLGTAKLETLLESIVDRCFDNFELYTLRNILTIPEDLITEGWIRLKHHRGIDFTSVDSDSLSDLDDEIERLEAQLYFETQLNAALKQKHQQTLQELDTFQNLKTNYPFLSASPPSSQQLKDTILFLSSQSIGLISKLEQTEQLYKSRPLRKSPASIPREVYIDQFSRRALESSGVQVISHVEKKTEQDVLKALQAASFFKSDSSSRDS</sequence>
<dbReference type="PANTHER" id="PTHR14527">
    <property type="entry name" value="PROTEIN MIS12 HOMOLOG"/>
    <property type="match status" value="1"/>
</dbReference>
<dbReference type="GO" id="GO:0000070">
    <property type="term" value="P:mitotic sister chromatid segregation"/>
    <property type="evidence" value="ECO:0007669"/>
    <property type="project" value="TreeGrafter"/>
</dbReference>
<feature type="coiled-coil region" evidence="10">
    <location>
        <begin position="125"/>
        <end position="166"/>
    </location>
</feature>
<evidence type="ECO:0000256" key="10">
    <source>
        <dbReference type="SAM" id="Coils"/>
    </source>
</evidence>
<organism evidence="11 12">
    <name type="scientific">Sugiyamaella lignohabitans</name>
    <dbReference type="NCBI Taxonomy" id="796027"/>
    <lineage>
        <taxon>Eukaryota</taxon>
        <taxon>Fungi</taxon>
        <taxon>Dikarya</taxon>
        <taxon>Ascomycota</taxon>
        <taxon>Saccharomycotina</taxon>
        <taxon>Dipodascomycetes</taxon>
        <taxon>Dipodascales</taxon>
        <taxon>Trichomonascaceae</taxon>
        <taxon>Sugiyamaella</taxon>
    </lineage>
</organism>
<dbReference type="KEGG" id="slb:AWJ20_4982"/>
<dbReference type="OrthoDB" id="1884855at2759"/>
<dbReference type="Pfam" id="PF05859">
    <property type="entry name" value="Mis12"/>
    <property type="match status" value="1"/>
</dbReference>
<keyword evidence="6" id="KW-0995">Kinetochore</keyword>
<gene>
    <name evidence="11" type="primary">MTW1</name>
    <name evidence="11" type="ORF">AWJ20_4982</name>
</gene>
<evidence type="ECO:0000256" key="7">
    <source>
        <dbReference type="ARBA" id="ARBA00023054"/>
    </source>
</evidence>
<dbReference type="GO" id="GO:0000444">
    <property type="term" value="C:MIS12/MIND type complex"/>
    <property type="evidence" value="ECO:0007669"/>
    <property type="project" value="TreeGrafter"/>
</dbReference>
<keyword evidence="12" id="KW-1185">Reference proteome</keyword>
<reference evidence="11 12" key="1">
    <citation type="submission" date="2016-02" db="EMBL/GenBank/DDBJ databases">
        <title>Complete genome sequence and transcriptome regulation of the pentose utilising yeast Sugiyamaella lignohabitans.</title>
        <authorList>
            <person name="Bellasio M."/>
            <person name="Peymann A."/>
            <person name="Valli M."/>
            <person name="Sipitzky M."/>
            <person name="Graf A."/>
            <person name="Sauer M."/>
            <person name="Marx H."/>
            <person name="Mattanovich D."/>
        </authorList>
    </citation>
    <scope>NUCLEOTIDE SEQUENCE [LARGE SCALE GENOMIC DNA]</scope>
    <source>
        <strain evidence="11 12">CBS 10342</strain>
    </source>
</reference>
<dbReference type="Proteomes" id="UP000189580">
    <property type="component" value="Chromosome d"/>
</dbReference>
<evidence type="ECO:0000256" key="4">
    <source>
        <dbReference type="ARBA" id="ARBA00022618"/>
    </source>
</evidence>
<dbReference type="GO" id="GO:0005634">
    <property type="term" value="C:nucleus"/>
    <property type="evidence" value="ECO:0007669"/>
    <property type="project" value="InterPro"/>
</dbReference>
<evidence type="ECO:0000256" key="2">
    <source>
        <dbReference type="ARBA" id="ARBA00008643"/>
    </source>
</evidence>
<accession>A0A167EFT2</accession>
<evidence type="ECO:0000256" key="6">
    <source>
        <dbReference type="ARBA" id="ARBA00022838"/>
    </source>
</evidence>
<dbReference type="RefSeq" id="XP_018736503.1">
    <property type="nucleotide sequence ID" value="XM_018882090.1"/>
</dbReference>
<keyword evidence="3" id="KW-0158">Chromosome</keyword>
<keyword evidence="5" id="KW-0498">Mitosis</keyword>
<evidence type="ECO:0000256" key="1">
    <source>
        <dbReference type="ARBA" id="ARBA00004629"/>
    </source>
</evidence>